<dbReference type="Proteomes" id="UP001327225">
    <property type="component" value="Chromosome"/>
</dbReference>
<proteinExistence type="predicted"/>
<keyword evidence="4" id="KW-1185">Reference proteome</keyword>
<dbReference type="EMBL" id="CP141059">
    <property type="protein sequence ID" value="WQQ24788.1"/>
    <property type="molecule type" value="Genomic_DNA"/>
</dbReference>
<dbReference type="PANTHER" id="PTHR15462:SF19">
    <property type="entry name" value="PEPTIDASE S1 DOMAIN-CONTAINING PROTEIN"/>
    <property type="match status" value="1"/>
</dbReference>
<dbReference type="PANTHER" id="PTHR15462">
    <property type="entry name" value="SERINE PROTEASE"/>
    <property type="match status" value="1"/>
</dbReference>
<evidence type="ECO:0008006" key="5">
    <source>
        <dbReference type="Google" id="ProtNLM"/>
    </source>
</evidence>
<gene>
    <name evidence="3" type="ORF">SHK19_12505</name>
</gene>
<organism evidence="3 4">
    <name type="scientific">Nocardioides bizhenqiangii</name>
    <dbReference type="NCBI Taxonomy" id="3095076"/>
    <lineage>
        <taxon>Bacteria</taxon>
        <taxon>Bacillati</taxon>
        <taxon>Actinomycetota</taxon>
        <taxon>Actinomycetes</taxon>
        <taxon>Propionibacteriales</taxon>
        <taxon>Nocardioidaceae</taxon>
        <taxon>Nocardioides</taxon>
    </lineage>
</organism>
<dbReference type="RefSeq" id="WP_322936409.1">
    <property type="nucleotide sequence ID" value="NZ_CP141059.1"/>
</dbReference>
<dbReference type="InterPro" id="IPR009003">
    <property type="entry name" value="Peptidase_S1_PA"/>
</dbReference>
<sequence length="328" mass="35836">MGALRGATLLVAGMLVSAVLSGVTTTSADAGAAAGATTSGAVASRPGDVVRAPKPARAAREIRHYWTRERMAAAIPIEEVLPSLGGSTSYDAAPARRGTSGPIPPRRVPRMVGKLFFSDGGGDYVCSAAAIRTRKLDQVITAGHCVHTGPNPPGLLEQPHFFRNWVFVPRYHRGRAPEGRWVARNAWAFNGWVENESFRHDQAIIAFKKRNGRKLVRAVGGNEVVCCKSQRRWGVRIWGWPAQPPFDGRTARRCDGRTVRFQDTSDAAMHNCRLNGGASGGPWFLPRGRTANKGKIWAVTSRRLLDRPVLLANPIPREIRRMIRAANR</sequence>
<dbReference type="Gene3D" id="2.40.10.10">
    <property type="entry name" value="Trypsin-like serine proteases"/>
    <property type="match status" value="2"/>
</dbReference>
<feature type="chain" id="PRO_5047392467" description="Trypsin-like serine protease" evidence="2">
    <location>
        <begin position="29"/>
        <end position="328"/>
    </location>
</feature>
<dbReference type="InterPro" id="IPR043504">
    <property type="entry name" value="Peptidase_S1_PA_chymotrypsin"/>
</dbReference>
<evidence type="ECO:0000313" key="3">
    <source>
        <dbReference type="EMBL" id="WQQ24788.1"/>
    </source>
</evidence>
<keyword evidence="1 2" id="KW-0732">Signal</keyword>
<name>A0ABZ0ZM50_9ACTN</name>
<feature type="signal peptide" evidence="2">
    <location>
        <begin position="1"/>
        <end position="28"/>
    </location>
</feature>
<protein>
    <recommendedName>
        <fullName evidence="5">Trypsin-like serine protease</fullName>
    </recommendedName>
</protein>
<reference evidence="4" key="1">
    <citation type="submission" date="2023-12" db="EMBL/GenBank/DDBJ databases">
        <title>Novel species in genus Nocardioides.</title>
        <authorList>
            <person name="Zhou H."/>
        </authorList>
    </citation>
    <scope>NUCLEOTIDE SEQUENCE [LARGE SCALE GENOMIC DNA]</scope>
    <source>
        <strain evidence="4">HM61</strain>
    </source>
</reference>
<dbReference type="InterPro" id="IPR050966">
    <property type="entry name" value="Glutamyl_endopeptidase"/>
</dbReference>
<evidence type="ECO:0000256" key="2">
    <source>
        <dbReference type="SAM" id="SignalP"/>
    </source>
</evidence>
<accession>A0ABZ0ZM50</accession>
<dbReference type="SUPFAM" id="SSF50494">
    <property type="entry name" value="Trypsin-like serine proteases"/>
    <property type="match status" value="1"/>
</dbReference>
<evidence type="ECO:0000256" key="1">
    <source>
        <dbReference type="ARBA" id="ARBA00022729"/>
    </source>
</evidence>
<evidence type="ECO:0000313" key="4">
    <source>
        <dbReference type="Proteomes" id="UP001327225"/>
    </source>
</evidence>